<gene>
    <name evidence="1" type="primary">spaC</name>
</gene>
<proteinExistence type="predicted"/>
<accession>X5F1B1</accession>
<dbReference type="AlphaFoldDB" id="X5F1B1"/>
<sequence length="129" mass="14704">YDKDYIFGFHNYESMEGDEVVPLQYVGLLDGAVGVGLGVLNMELGSKTEWTKALLIYYKKEKNDKILIFVCYYIGIERRCPICQSSMISIWMLCKSLSKTQKSLLNGKVSQFVHQGVSLVYCKLASFKH</sequence>
<dbReference type="EMBL" id="KJ680559">
    <property type="protein sequence ID" value="AHW82014.1"/>
    <property type="molecule type" value="Genomic_DNA"/>
</dbReference>
<name>X5F1B1_BACAM</name>
<evidence type="ECO:0000313" key="1">
    <source>
        <dbReference type="EMBL" id="AHW82014.1"/>
    </source>
</evidence>
<protein>
    <submittedName>
        <fullName evidence="1">Subtilin C</fullName>
    </submittedName>
</protein>
<feature type="non-terminal residue" evidence="1">
    <location>
        <position position="1"/>
    </location>
</feature>
<reference evidence="1" key="1">
    <citation type="submission" date="2014-04" db="EMBL/GenBank/DDBJ databases">
        <authorList>
            <person name="Vinodkumar S."/>
            <person name="Nakkeeran S."/>
            <person name="Rajeshkumar P."/>
            <person name="Eraivan Arutkani Aiyanathan K."/>
            <person name="Renukadevi P."/>
            <person name="Senthilraja C."/>
            <person name="Suganyadevi M."/>
        </authorList>
    </citation>
    <scope>NUCLEOTIDE SEQUENCE</scope>
    <source>
        <strain evidence="1">VB7</strain>
    </source>
</reference>
<feature type="non-terminal residue" evidence="1">
    <location>
        <position position="129"/>
    </location>
</feature>
<organism evidence="1">
    <name type="scientific">Bacillus amyloliquefaciens</name>
    <name type="common">Bacillus velezensis</name>
    <dbReference type="NCBI Taxonomy" id="1390"/>
    <lineage>
        <taxon>Bacteria</taxon>
        <taxon>Bacillati</taxon>
        <taxon>Bacillota</taxon>
        <taxon>Bacilli</taxon>
        <taxon>Bacillales</taxon>
        <taxon>Bacillaceae</taxon>
        <taxon>Bacillus</taxon>
        <taxon>Bacillus amyloliquefaciens group</taxon>
    </lineage>
</organism>